<evidence type="ECO:0000313" key="2">
    <source>
        <dbReference type="Proteomes" id="UP001159427"/>
    </source>
</evidence>
<dbReference type="Proteomes" id="UP001159427">
    <property type="component" value="Unassembled WGS sequence"/>
</dbReference>
<keyword evidence="2" id="KW-1185">Reference proteome</keyword>
<sequence length="168" mass="18902">MTFSPIEADVGGLLTKVINTVERTSNEETVSELRLLRVILERLECSFARQEAKLDKLLNSQTSPCLEPPVFQRQQRSLATPSPHLNGQSTLAEVEKFLEETSTSDNILTLREKSEFNIFTYNDFNDLLSDGDYLPDLVVIGGNVNVKLSGEDYEYARAPTSPRSWLFA</sequence>
<accession>A0ABN8Q1U9</accession>
<organism evidence="1 2">
    <name type="scientific">Porites evermanni</name>
    <dbReference type="NCBI Taxonomy" id="104178"/>
    <lineage>
        <taxon>Eukaryota</taxon>
        <taxon>Metazoa</taxon>
        <taxon>Cnidaria</taxon>
        <taxon>Anthozoa</taxon>
        <taxon>Hexacorallia</taxon>
        <taxon>Scleractinia</taxon>
        <taxon>Fungiina</taxon>
        <taxon>Poritidae</taxon>
        <taxon>Porites</taxon>
    </lineage>
</organism>
<reference evidence="1 2" key="1">
    <citation type="submission" date="2022-05" db="EMBL/GenBank/DDBJ databases">
        <authorList>
            <consortium name="Genoscope - CEA"/>
            <person name="William W."/>
        </authorList>
    </citation>
    <scope>NUCLEOTIDE SEQUENCE [LARGE SCALE GENOMIC DNA]</scope>
</reference>
<comment type="caution">
    <text evidence="1">The sequence shown here is derived from an EMBL/GenBank/DDBJ whole genome shotgun (WGS) entry which is preliminary data.</text>
</comment>
<dbReference type="EMBL" id="CALNXI010001043">
    <property type="protein sequence ID" value="CAH3152803.1"/>
    <property type="molecule type" value="Genomic_DNA"/>
</dbReference>
<evidence type="ECO:0000313" key="1">
    <source>
        <dbReference type="EMBL" id="CAH3152803.1"/>
    </source>
</evidence>
<proteinExistence type="predicted"/>
<gene>
    <name evidence="1" type="ORF">PEVE_00000892</name>
</gene>
<name>A0ABN8Q1U9_9CNID</name>
<protein>
    <submittedName>
        <fullName evidence="1">Uncharacterized protein</fullName>
    </submittedName>
</protein>